<evidence type="ECO:0000313" key="1">
    <source>
        <dbReference type="EMBL" id="CAK5083037.1"/>
    </source>
</evidence>
<evidence type="ECO:0000313" key="2">
    <source>
        <dbReference type="Proteomes" id="UP001497535"/>
    </source>
</evidence>
<dbReference type="EMBL" id="CAVMJV010000049">
    <property type="protein sequence ID" value="CAK5083037.1"/>
    <property type="molecule type" value="Genomic_DNA"/>
</dbReference>
<gene>
    <name evidence="1" type="ORF">MENTE1834_LOCUS30347</name>
</gene>
<keyword evidence="2" id="KW-1185">Reference proteome</keyword>
<proteinExistence type="predicted"/>
<reference evidence="1" key="1">
    <citation type="submission" date="2023-11" db="EMBL/GenBank/DDBJ databases">
        <authorList>
            <person name="Poullet M."/>
        </authorList>
    </citation>
    <scope>NUCLEOTIDE SEQUENCE</scope>
    <source>
        <strain evidence="1">E1834</strain>
    </source>
</reference>
<dbReference type="Proteomes" id="UP001497535">
    <property type="component" value="Unassembled WGS sequence"/>
</dbReference>
<protein>
    <submittedName>
        <fullName evidence="1">Uncharacterized protein</fullName>
    </submittedName>
</protein>
<name>A0ACB0ZV70_MELEN</name>
<comment type="caution">
    <text evidence="1">The sequence shown here is derived from an EMBL/GenBank/DDBJ whole genome shotgun (WGS) entry which is preliminary data.</text>
</comment>
<organism evidence="1 2">
    <name type="scientific">Meloidogyne enterolobii</name>
    <name type="common">Root-knot nematode worm</name>
    <name type="synonym">Meloidogyne mayaguensis</name>
    <dbReference type="NCBI Taxonomy" id="390850"/>
    <lineage>
        <taxon>Eukaryota</taxon>
        <taxon>Metazoa</taxon>
        <taxon>Ecdysozoa</taxon>
        <taxon>Nematoda</taxon>
        <taxon>Chromadorea</taxon>
        <taxon>Rhabditida</taxon>
        <taxon>Tylenchina</taxon>
        <taxon>Tylenchomorpha</taxon>
        <taxon>Tylenchoidea</taxon>
        <taxon>Meloidogynidae</taxon>
        <taxon>Meloidogyninae</taxon>
        <taxon>Meloidogyne</taxon>
    </lineage>
</organism>
<sequence length="165" mass="18701">MGPSNESRFNKPKRPRNVDYSVDDEMKGVGVEGNSSNTTENPLNGEKEPFSFLAMMGRSTKVGDDTSSQPKSEIGNVSLYGGPEKCSPSFFVDENDEFVKKSVQAFCRKNSKEEIYANFNRNRGAVINFYKSEKKAAMKNKRNRQKEDSSTNEKMKLERSEEQNE</sequence>
<accession>A0ACB0ZV70</accession>